<dbReference type="Proteomes" id="UP000237968">
    <property type="component" value="Unassembled WGS sequence"/>
</dbReference>
<evidence type="ECO:0000256" key="4">
    <source>
        <dbReference type="ARBA" id="ARBA00022840"/>
    </source>
</evidence>
<evidence type="ECO:0000256" key="2">
    <source>
        <dbReference type="ARBA" id="ARBA00022741"/>
    </source>
</evidence>
<keyword evidence="9" id="KW-1185">Reference proteome</keyword>
<dbReference type="Gene3D" id="3.30.200.20">
    <property type="entry name" value="Phosphorylase Kinase, domain 1"/>
    <property type="match status" value="1"/>
</dbReference>
<dbReference type="OrthoDB" id="5451015at2"/>
<evidence type="ECO:0000256" key="5">
    <source>
        <dbReference type="PROSITE-ProRule" id="PRU10141"/>
    </source>
</evidence>
<reference evidence="8 9" key="1">
    <citation type="submission" date="2018-03" db="EMBL/GenBank/DDBJ databases">
        <title>Draft Genome Sequences of the Obligatory Marine Myxobacteria Enhygromyxa salina SWB005.</title>
        <authorList>
            <person name="Poehlein A."/>
            <person name="Moghaddam J.A."/>
            <person name="Harms H."/>
            <person name="Alanjari M."/>
            <person name="Koenig G.M."/>
            <person name="Daniel R."/>
            <person name="Schaeberle T.F."/>
        </authorList>
    </citation>
    <scope>NUCLEOTIDE SEQUENCE [LARGE SCALE GENOMIC DNA]</scope>
    <source>
        <strain evidence="8 9">SWB005</strain>
    </source>
</reference>
<dbReference type="PROSITE" id="PS00107">
    <property type="entry name" value="PROTEIN_KINASE_ATP"/>
    <property type="match status" value="1"/>
</dbReference>
<gene>
    <name evidence="8" type="primary">prkC_6</name>
    <name evidence="8" type="ORF">ENSA5_11990</name>
</gene>
<dbReference type="Gene3D" id="1.10.510.10">
    <property type="entry name" value="Transferase(Phosphotransferase) domain 1"/>
    <property type="match status" value="1"/>
</dbReference>
<keyword evidence="4 5" id="KW-0067">ATP-binding</keyword>
<feature type="binding site" evidence="5">
    <location>
        <position position="49"/>
    </location>
    <ligand>
        <name>ATP</name>
        <dbReference type="ChEBI" id="CHEBI:30616"/>
    </ligand>
</feature>
<keyword evidence="2 5" id="KW-0547">Nucleotide-binding</keyword>
<evidence type="ECO:0000313" key="9">
    <source>
        <dbReference type="Proteomes" id="UP000237968"/>
    </source>
</evidence>
<dbReference type="AlphaFoldDB" id="A0A2S9YFE5"/>
<keyword evidence="1 8" id="KW-0808">Transferase</keyword>
<feature type="domain" description="Protein kinase" evidence="7">
    <location>
        <begin position="20"/>
        <end position="291"/>
    </location>
</feature>
<dbReference type="EMBL" id="PVNK01000068">
    <property type="protein sequence ID" value="PRQ03830.1"/>
    <property type="molecule type" value="Genomic_DNA"/>
</dbReference>
<comment type="caution">
    <text evidence="8">The sequence shown here is derived from an EMBL/GenBank/DDBJ whole genome shotgun (WGS) entry which is preliminary data.</text>
</comment>
<dbReference type="Pfam" id="PF00069">
    <property type="entry name" value="Pkinase"/>
    <property type="match status" value="1"/>
</dbReference>
<evidence type="ECO:0000313" key="8">
    <source>
        <dbReference type="EMBL" id="PRQ03830.1"/>
    </source>
</evidence>
<proteinExistence type="predicted"/>
<dbReference type="EC" id="2.7.11.1" evidence="8"/>
<dbReference type="InterPro" id="IPR017441">
    <property type="entry name" value="Protein_kinase_ATP_BS"/>
</dbReference>
<name>A0A2S9YFE5_9BACT</name>
<dbReference type="CDD" id="cd14014">
    <property type="entry name" value="STKc_PknB_like"/>
    <property type="match status" value="1"/>
</dbReference>
<dbReference type="PROSITE" id="PS50011">
    <property type="entry name" value="PROTEIN_KINASE_DOM"/>
    <property type="match status" value="1"/>
</dbReference>
<dbReference type="InterPro" id="IPR011009">
    <property type="entry name" value="Kinase-like_dom_sf"/>
</dbReference>
<dbReference type="GO" id="GO:0004674">
    <property type="term" value="F:protein serine/threonine kinase activity"/>
    <property type="evidence" value="ECO:0007669"/>
    <property type="project" value="UniProtKB-EC"/>
</dbReference>
<evidence type="ECO:0000256" key="3">
    <source>
        <dbReference type="ARBA" id="ARBA00022777"/>
    </source>
</evidence>
<evidence type="ECO:0000256" key="6">
    <source>
        <dbReference type="SAM" id="MobiDB-lite"/>
    </source>
</evidence>
<evidence type="ECO:0000259" key="7">
    <source>
        <dbReference type="PROSITE" id="PS50011"/>
    </source>
</evidence>
<dbReference type="SUPFAM" id="SSF56112">
    <property type="entry name" value="Protein kinase-like (PK-like)"/>
    <property type="match status" value="1"/>
</dbReference>
<accession>A0A2S9YFE5</accession>
<dbReference type="InterPro" id="IPR008266">
    <property type="entry name" value="Tyr_kinase_AS"/>
</dbReference>
<keyword evidence="3 8" id="KW-0418">Kinase</keyword>
<dbReference type="PROSITE" id="PS00109">
    <property type="entry name" value="PROTEIN_KINASE_TYR"/>
    <property type="match status" value="1"/>
</dbReference>
<protein>
    <submittedName>
        <fullName evidence="8">Serine/threonine-protein kinase PrkC</fullName>
        <ecNumber evidence="8">2.7.11.1</ecNumber>
    </submittedName>
</protein>
<dbReference type="PANTHER" id="PTHR43289:SF34">
    <property type="entry name" value="SERINE_THREONINE-PROTEIN KINASE YBDM-RELATED"/>
    <property type="match status" value="1"/>
</dbReference>
<organism evidence="8 9">
    <name type="scientific">Enhygromyxa salina</name>
    <dbReference type="NCBI Taxonomy" id="215803"/>
    <lineage>
        <taxon>Bacteria</taxon>
        <taxon>Pseudomonadati</taxon>
        <taxon>Myxococcota</taxon>
        <taxon>Polyangia</taxon>
        <taxon>Nannocystales</taxon>
        <taxon>Nannocystaceae</taxon>
        <taxon>Enhygromyxa</taxon>
    </lineage>
</organism>
<dbReference type="GO" id="GO:0005524">
    <property type="term" value="F:ATP binding"/>
    <property type="evidence" value="ECO:0007669"/>
    <property type="project" value="UniProtKB-UniRule"/>
</dbReference>
<evidence type="ECO:0000256" key="1">
    <source>
        <dbReference type="ARBA" id="ARBA00022679"/>
    </source>
</evidence>
<dbReference type="InterPro" id="IPR000719">
    <property type="entry name" value="Prot_kinase_dom"/>
</dbReference>
<sequence>MTQGVPALPEVGERAGGGRFDLLAKLGEGGMSGVFRARDHLLGVEVALKLLVPRYLGRPEREQRLIDEGAYLRRLHGHPNIVEISDSGRMRDHNWPWLTTELLHGEVLDWLLVRNKLEAARVIDIARQVATALAACHQSGIVHRDLTPSNLFMLADGTVKLFDFSHAGDLGAPQLGAGAPGRLTGIHETPGTIGYMGPEQAARAPAETAMDVFGFGTLLFELITRRNPFRQFSDRDEFIRAQREAGIEVPRIHAWAYEVPEALAALVHDCTLRDAGERPSITEVIARLAAIGPRRGPAASASTAASSRPPSRRTPAPRIRRGLLALAVGLLVAVGGGWMMLAGEAGSTVDHMPWPAEADTPSQPWAPAPRFAPAPAPEVQLSSAPVQASTRASTCERARDRARAAFDRRRWRQVLAHTERGACWASKRERARLRTAALFNLGRWGECARLGATSDDPKVRSIADACEAITKLDRPEPK</sequence>
<dbReference type="RefSeq" id="WP_106390690.1">
    <property type="nucleotide sequence ID" value="NZ_PVNK01000068.1"/>
</dbReference>
<dbReference type="PANTHER" id="PTHR43289">
    <property type="entry name" value="MITOGEN-ACTIVATED PROTEIN KINASE KINASE KINASE 20-RELATED"/>
    <property type="match status" value="1"/>
</dbReference>
<feature type="region of interest" description="Disordered" evidence="6">
    <location>
        <begin position="296"/>
        <end position="317"/>
    </location>
</feature>